<dbReference type="SUPFAM" id="SSF52172">
    <property type="entry name" value="CheY-like"/>
    <property type="match status" value="1"/>
</dbReference>
<keyword evidence="5" id="KW-0805">Transcription regulation</keyword>
<dbReference type="InterPro" id="IPR027417">
    <property type="entry name" value="P-loop_NTPase"/>
</dbReference>
<dbReference type="CDD" id="cd00009">
    <property type="entry name" value="AAA"/>
    <property type="match status" value="1"/>
</dbReference>
<keyword evidence="8" id="KW-0804">Transcription</keyword>
<accession>A0AAE9ZD64</accession>
<evidence type="ECO:0000256" key="2">
    <source>
        <dbReference type="ARBA" id="ARBA00022741"/>
    </source>
</evidence>
<dbReference type="PRINTS" id="PR01590">
    <property type="entry name" value="HTHFIS"/>
</dbReference>
<proteinExistence type="predicted"/>
<feature type="domain" description="Response regulatory" evidence="11">
    <location>
        <begin position="4"/>
        <end position="120"/>
    </location>
</feature>
<evidence type="ECO:0000259" key="11">
    <source>
        <dbReference type="PROSITE" id="PS50110"/>
    </source>
</evidence>
<evidence type="ECO:0000256" key="4">
    <source>
        <dbReference type="ARBA" id="ARBA00023012"/>
    </source>
</evidence>
<dbReference type="Gene3D" id="3.40.50.300">
    <property type="entry name" value="P-loop containing nucleotide triphosphate hydrolases"/>
    <property type="match status" value="1"/>
</dbReference>
<keyword evidence="2" id="KW-0547">Nucleotide-binding</keyword>
<dbReference type="FunFam" id="1.10.10.60:FF:000165">
    <property type="entry name" value="Two-component system nitrogen regulation response regulator NtrX"/>
    <property type="match status" value="1"/>
</dbReference>
<dbReference type="Proteomes" id="UP001214043">
    <property type="component" value="Chromosome"/>
</dbReference>
<dbReference type="Gene3D" id="1.10.8.60">
    <property type="match status" value="1"/>
</dbReference>
<dbReference type="InterPro" id="IPR011006">
    <property type="entry name" value="CheY-like_superfamily"/>
</dbReference>
<dbReference type="InterPro" id="IPR001789">
    <property type="entry name" value="Sig_transdc_resp-reg_receiver"/>
</dbReference>
<dbReference type="InterPro" id="IPR002197">
    <property type="entry name" value="HTH_Fis"/>
</dbReference>
<dbReference type="PANTHER" id="PTHR32071:SF17">
    <property type="entry name" value="TRANSCRIPTIONAL REGULATOR (NTRC FAMILY)"/>
    <property type="match status" value="1"/>
</dbReference>
<keyword evidence="7" id="KW-0010">Activator</keyword>
<dbReference type="InterPro" id="IPR003593">
    <property type="entry name" value="AAA+_ATPase"/>
</dbReference>
<dbReference type="EMBL" id="CP118166">
    <property type="protein sequence ID" value="WDI30787.1"/>
    <property type="molecule type" value="Genomic_DNA"/>
</dbReference>
<keyword evidence="13" id="KW-1185">Reference proteome</keyword>
<dbReference type="SUPFAM" id="SSF46689">
    <property type="entry name" value="Homeodomain-like"/>
    <property type="match status" value="1"/>
</dbReference>
<reference evidence="12" key="1">
    <citation type="submission" date="2023-02" db="EMBL/GenBank/DDBJ databases">
        <title>Genome sequence of Hyphococcus flavus.</title>
        <authorList>
            <person name="Rong J.-C."/>
            <person name="Zhao Q."/>
            <person name="Yi M."/>
            <person name="Wu J.-Y."/>
        </authorList>
    </citation>
    <scope>NUCLEOTIDE SEQUENCE</scope>
    <source>
        <strain evidence="12">MCCC 1K03223</strain>
    </source>
</reference>
<keyword evidence="6" id="KW-0238">DNA-binding</keyword>
<dbReference type="SMART" id="SM00382">
    <property type="entry name" value="AAA"/>
    <property type="match status" value="1"/>
</dbReference>
<dbReference type="PROSITE" id="PS00676">
    <property type="entry name" value="SIGMA54_INTERACT_2"/>
    <property type="match status" value="1"/>
</dbReference>
<dbReference type="InterPro" id="IPR025944">
    <property type="entry name" value="Sigma_54_int_dom_CS"/>
</dbReference>
<dbReference type="RefSeq" id="WP_274492609.1">
    <property type="nucleotide sequence ID" value="NZ_CP118166.1"/>
</dbReference>
<dbReference type="AlphaFoldDB" id="A0AAE9ZD64"/>
<keyword evidence="3" id="KW-0067">ATP-binding</keyword>
<dbReference type="PROSITE" id="PS50110">
    <property type="entry name" value="RESPONSE_REGULATORY"/>
    <property type="match status" value="1"/>
</dbReference>
<dbReference type="FunFam" id="3.40.50.300:FF:000006">
    <property type="entry name" value="DNA-binding transcriptional regulator NtrC"/>
    <property type="match status" value="1"/>
</dbReference>
<dbReference type="Gene3D" id="3.40.50.2300">
    <property type="match status" value="1"/>
</dbReference>
<feature type="modified residue" description="4-aspartylphosphate" evidence="9">
    <location>
        <position position="53"/>
    </location>
</feature>
<dbReference type="SUPFAM" id="SSF52540">
    <property type="entry name" value="P-loop containing nucleoside triphosphate hydrolases"/>
    <property type="match status" value="1"/>
</dbReference>
<gene>
    <name evidence="12" type="ORF">PUV54_12570</name>
</gene>
<dbReference type="Gene3D" id="1.10.10.60">
    <property type="entry name" value="Homeodomain-like"/>
    <property type="match status" value="1"/>
</dbReference>
<evidence type="ECO:0000256" key="9">
    <source>
        <dbReference type="PROSITE-ProRule" id="PRU00169"/>
    </source>
</evidence>
<dbReference type="InterPro" id="IPR009057">
    <property type="entry name" value="Homeodomain-like_sf"/>
</dbReference>
<dbReference type="PROSITE" id="PS50045">
    <property type="entry name" value="SIGMA54_INTERACT_4"/>
    <property type="match status" value="1"/>
</dbReference>
<dbReference type="KEGG" id="hfl:PUV54_12570"/>
<evidence type="ECO:0000256" key="5">
    <source>
        <dbReference type="ARBA" id="ARBA00023015"/>
    </source>
</evidence>
<dbReference type="FunFam" id="3.40.50.2300:FF:000018">
    <property type="entry name" value="DNA-binding transcriptional regulator NtrC"/>
    <property type="match status" value="1"/>
</dbReference>
<dbReference type="CDD" id="cd17550">
    <property type="entry name" value="REC_NtrX-like"/>
    <property type="match status" value="1"/>
</dbReference>
<dbReference type="GO" id="GO:0005524">
    <property type="term" value="F:ATP binding"/>
    <property type="evidence" value="ECO:0007669"/>
    <property type="project" value="UniProtKB-KW"/>
</dbReference>
<organism evidence="12 13">
    <name type="scientific">Hyphococcus flavus</name>
    <dbReference type="NCBI Taxonomy" id="1866326"/>
    <lineage>
        <taxon>Bacteria</taxon>
        <taxon>Pseudomonadati</taxon>
        <taxon>Pseudomonadota</taxon>
        <taxon>Alphaproteobacteria</taxon>
        <taxon>Parvularculales</taxon>
        <taxon>Parvularculaceae</taxon>
        <taxon>Hyphococcus</taxon>
    </lineage>
</organism>
<dbReference type="GO" id="GO:0000160">
    <property type="term" value="P:phosphorelay signal transduction system"/>
    <property type="evidence" value="ECO:0007669"/>
    <property type="project" value="UniProtKB-KW"/>
</dbReference>
<sequence length="462" mass="50585">MSVDVLVVDDEADIRELISGILEDEGFNPRTASDSDSALSAVKDRCPALVILDVWLQNSKLDGIEILEVLKKLHPGLPVVIISGHGTIETAVAAIKKGAYDFVEKPFNADRLILACNRALEAASLAREVSELRERAPDWGLIGSSAAVSSLRNVIERVADARSRVLISGPPGSGKEMIARLLHARSSRRTRPFVVVSAASIAPERMEEELFGIEGEDGETKMIGLMEKAHGGTLMFDEVSDMPLETQGKILRVLVEQRFKRVGGQKAVEVDVRIVSTTSHDLLALAAEGNFREDLFHRLNVVSINAPGLDERREDIPSLVAFFVDRIAKSSGLPKRPLSSEAMAALQACAWPGNVRQLRNVIERTLILMGRDPEIEITCEHLPTEVMDSGLTIPAGEGLEQIITLPLREARERFEREYLIAQINRFGGNISRTATFIGMERSALHRKLKALGVNGQSRAESA</sequence>
<dbReference type="GO" id="GO:0043565">
    <property type="term" value="F:sequence-specific DNA binding"/>
    <property type="evidence" value="ECO:0007669"/>
    <property type="project" value="InterPro"/>
</dbReference>
<dbReference type="Pfam" id="PF25601">
    <property type="entry name" value="AAA_lid_14"/>
    <property type="match status" value="1"/>
</dbReference>
<dbReference type="PROSITE" id="PS00688">
    <property type="entry name" value="SIGMA54_INTERACT_3"/>
    <property type="match status" value="1"/>
</dbReference>
<dbReference type="GO" id="GO:0006355">
    <property type="term" value="P:regulation of DNA-templated transcription"/>
    <property type="evidence" value="ECO:0007669"/>
    <property type="project" value="InterPro"/>
</dbReference>
<dbReference type="InterPro" id="IPR025943">
    <property type="entry name" value="Sigma_54_int_dom_ATP-bd_2"/>
</dbReference>
<evidence type="ECO:0000256" key="8">
    <source>
        <dbReference type="ARBA" id="ARBA00023163"/>
    </source>
</evidence>
<dbReference type="InterPro" id="IPR002078">
    <property type="entry name" value="Sigma_54_int"/>
</dbReference>
<dbReference type="Pfam" id="PF02954">
    <property type="entry name" value="HTH_8"/>
    <property type="match status" value="1"/>
</dbReference>
<name>A0AAE9ZD64_9PROT</name>
<keyword evidence="1 9" id="KW-0597">Phosphoprotein</keyword>
<evidence type="ECO:0000256" key="6">
    <source>
        <dbReference type="ARBA" id="ARBA00023125"/>
    </source>
</evidence>
<evidence type="ECO:0000313" key="12">
    <source>
        <dbReference type="EMBL" id="WDI30787.1"/>
    </source>
</evidence>
<dbReference type="Pfam" id="PF00072">
    <property type="entry name" value="Response_reg"/>
    <property type="match status" value="1"/>
</dbReference>
<keyword evidence="4" id="KW-0902">Two-component regulatory system</keyword>
<evidence type="ECO:0000259" key="10">
    <source>
        <dbReference type="PROSITE" id="PS50045"/>
    </source>
</evidence>
<dbReference type="PANTHER" id="PTHR32071">
    <property type="entry name" value="TRANSCRIPTIONAL REGULATORY PROTEIN"/>
    <property type="match status" value="1"/>
</dbReference>
<dbReference type="SMART" id="SM00448">
    <property type="entry name" value="REC"/>
    <property type="match status" value="1"/>
</dbReference>
<evidence type="ECO:0000313" key="13">
    <source>
        <dbReference type="Proteomes" id="UP001214043"/>
    </source>
</evidence>
<protein>
    <submittedName>
        <fullName evidence="12">Sigma-54 dependent transcriptional regulator</fullName>
    </submittedName>
</protein>
<evidence type="ECO:0000256" key="7">
    <source>
        <dbReference type="ARBA" id="ARBA00023159"/>
    </source>
</evidence>
<evidence type="ECO:0000256" key="1">
    <source>
        <dbReference type="ARBA" id="ARBA00022553"/>
    </source>
</evidence>
<feature type="domain" description="Sigma-54 factor interaction" evidence="10">
    <location>
        <begin position="141"/>
        <end position="367"/>
    </location>
</feature>
<evidence type="ECO:0000256" key="3">
    <source>
        <dbReference type="ARBA" id="ARBA00022840"/>
    </source>
</evidence>
<dbReference type="Pfam" id="PF00158">
    <property type="entry name" value="Sigma54_activat"/>
    <property type="match status" value="1"/>
</dbReference>
<dbReference type="InterPro" id="IPR058031">
    <property type="entry name" value="AAA_lid_NorR"/>
</dbReference>